<dbReference type="Gene3D" id="3.40.190.10">
    <property type="entry name" value="Periplasmic binding protein-like II"/>
    <property type="match status" value="2"/>
</dbReference>
<keyword evidence="2" id="KW-0805">Transcription regulation</keyword>
<keyword evidence="3" id="KW-0238">DNA-binding</keyword>
<dbReference type="PANTHER" id="PTHR30346:SF29">
    <property type="entry name" value="LYSR SUBSTRATE-BINDING"/>
    <property type="match status" value="1"/>
</dbReference>
<dbReference type="PROSITE" id="PS50931">
    <property type="entry name" value="HTH_LYSR"/>
    <property type="match status" value="1"/>
</dbReference>
<dbReference type="Pfam" id="PF03466">
    <property type="entry name" value="LysR_substrate"/>
    <property type="match status" value="1"/>
</dbReference>
<organism evidence="6 7">
    <name type="scientific">Actinomadura meridiana</name>
    <dbReference type="NCBI Taxonomy" id="559626"/>
    <lineage>
        <taxon>Bacteria</taxon>
        <taxon>Bacillati</taxon>
        <taxon>Actinomycetota</taxon>
        <taxon>Actinomycetes</taxon>
        <taxon>Streptosporangiales</taxon>
        <taxon>Thermomonosporaceae</taxon>
        <taxon>Actinomadura</taxon>
    </lineage>
</organism>
<evidence type="ECO:0000256" key="1">
    <source>
        <dbReference type="ARBA" id="ARBA00009437"/>
    </source>
</evidence>
<evidence type="ECO:0000256" key="2">
    <source>
        <dbReference type="ARBA" id="ARBA00023015"/>
    </source>
</evidence>
<keyword evidence="7" id="KW-1185">Reference proteome</keyword>
<accession>A0ABP8BTZ9</accession>
<proteinExistence type="inferred from homology"/>
<dbReference type="Proteomes" id="UP001501710">
    <property type="component" value="Unassembled WGS sequence"/>
</dbReference>
<comment type="caution">
    <text evidence="6">The sequence shown here is derived from an EMBL/GenBank/DDBJ whole genome shotgun (WGS) entry which is preliminary data.</text>
</comment>
<dbReference type="InterPro" id="IPR036388">
    <property type="entry name" value="WH-like_DNA-bd_sf"/>
</dbReference>
<feature type="domain" description="HTH lysR-type" evidence="5">
    <location>
        <begin position="6"/>
        <end position="59"/>
    </location>
</feature>
<evidence type="ECO:0000259" key="5">
    <source>
        <dbReference type="PROSITE" id="PS50931"/>
    </source>
</evidence>
<evidence type="ECO:0000313" key="7">
    <source>
        <dbReference type="Proteomes" id="UP001501710"/>
    </source>
</evidence>
<keyword evidence="4" id="KW-0804">Transcription</keyword>
<dbReference type="EMBL" id="BAABAS010000004">
    <property type="protein sequence ID" value="GAA4226209.1"/>
    <property type="molecule type" value="Genomic_DNA"/>
</dbReference>
<dbReference type="Pfam" id="PF00126">
    <property type="entry name" value="HTH_1"/>
    <property type="match status" value="1"/>
</dbReference>
<dbReference type="RefSeq" id="WP_344890602.1">
    <property type="nucleotide sequence ID" value="NZ_BAABAS010000004.1"/>
</dbReference>
<comment type="similarity">
    <text evidence="1">Belongs to the LysR transcriptional regulatory family.</text>
</comment>
<dbReference type="InterPro" id="IPR036390">
    <property type="entry name" value="WH_DNA-bd_sf"/>
</dbReference>
<dbReference type="SUPFAM" id="SSF46785">
    <property type="entry name" value="Winged helix' DNA-binding domain"/>
    <property type="match status" value="1"/>
</dbReference>
<dbReference type="InterPro" id="IPR000847">
    <property type="entry name" value="LysR_HTH_N"/>
</dbReference>
<evidence type="ECO:0000256" key="4">
    <source>
        <dbReference type="ARBA" id="ARBA00023163"/>
    </source>
</evidence>
<name>A0ABP8BTZ9_9ACTN</name>
<evidence type="ECO:0000256" key="3">
    <source>
        <dbReference type="ARBA" id="ARBA00023125"/>
    </source>
</evidence>
<evidence type="ECO:0000313" key="6">
    <source>
        <dbReference type="EMBL" id="GAA4226209.1"/>
    </source>
</evidence>
<dbReference type="PANTHER" id="PTHR30346">
    <property type="entry name" value="TRANSCRIPTIONAL DUAL REGULATOR HCAR-RELATED"/>
    <property type="match status" value="1"/>
</dbReference>
<protein>
    <submittedName>
        <fullName evidence="6">LysR family transcriptional regulator</fullName>
    </submittedName>
</protein>
<dbReference type="CDD" id="cd08423">
    <property type="entry name" value="PBP2_LTTR_like_6"/>
    <property type="match status" value="1"/>
</dbReference>
<sequence length="317" mass="34248">MISPLHIQTVREVVRTGSFADAARNLGYTASAVSQQVAALERACGLVLFERRARSVRPTSAAFLLVSRGNDVLSALDTLERELRTVASGERGALQLGSFPTASARILPRVLAELSRVRPGIEITLAEGEPDELLPELLDGDLDLQLVYRYDLLPRAWPDQIVETPVMDEDLVLCVPRDHPLAAGHTVRLRELRSETWIASRPESSGAQALERVCGTAGFTPNIAFRSNDYAVVCGLVGCGLGIALVPALGCVPAPGLRVLRLSRRAPRRHVTVLCRTTNTNPLVKDVLRGLTEVARGVRAEIGGATDPTTSGNRDRE</sequence>
<gene>
    <name evidence="6" type="ORF">GCM10022254_10520</name>
</gene>
<dbReference type="SUPFAM" id="SSF53850">
    <property type="entry name" value="Periplasmic binding protein-like II"/>
    <property type="match status" value="1"/>
</dbReference>
<reference evidence="7" key="1">
    <citation type="journal article" date="2019" name="Int. J. Syst. Evol. Microbiol.">
        <title>The Global Catalogue of Microorganisms (GCM) 10K type strain sequencing project: providing services to taxonomists for standard genome sequencing and annotation.</title>
        <authorList>
            <consortium name="The Broad Institute Genomics Platform"/>
            <consortium name="The Broad Institute Genome Sequencing Center for Infectious Disease"/>
            <person name="Wu L."/>
            <person name="Ma J."/>
        </authorList>
    </citation>
    <scope>NUCLEOTIDE SEQUENCE [LARGE SCALE GENOMIC DNA]</scope>
    <source>
        <strain evidence="7">JCM 17440</strain>
    </source>
</reference>
<dbReference type="Gene3D" id="1.10.10.10">
    <property type="entry name" value="Winged helix-like DNA-binding domain superfamily/Winged helix DNA-binding domain"/>
    <property type="match status" value="1"/>
</dbReference>
<dbReference type="InterPro" id="IPR005119">
    <property type="entry name" value="LysR_subst-bd"/>
</dbReference>